<keyword evidence="1" id="KW-0472">Membrane</keyword>
<proteinExistence type="predicted"/>
<evidence type="ECO:0000256" key="2">
    <source>
        <dbReference type="SAM" id="SignalP"/>
    </source>
</evidence>
<comment type="caution">
    <text evidence="3">The sequence shown here is derived from an EMBL/GenBank/DDBJ whole genome shotgun (WGS) entry which is preliminary data.</text>
</comment>
<feature type="signal peptide" evidence="2">
    <location>
        <begin position="1"/>
        <end position="18"/>
    </location>
</feature>
<keyword evidence="2" id="KW-0732">Signal</keyword>
<dbReference type="OrthoDB" id="10525608at2759"/>
<keyword evidence="4" id="KW-1185">Reference proteome</keyword>
<accession>A0A1V9YPM8</accession>
<evidence type="ECO:0008006" key="5">
    <source>
        <dbReference type="Google" id="ProtNLM"/>
    </source>
</evidence>
<dbReference type="Proteomes" id="UP000243579">
    <property type="component" value="Unassembled WGS sequence"/>
</dbReference>
<keyword evidence="1" id="KW-0812">Transmembrane</keyword>
<sequence length="125" mass="12784">MHLVQLVLLLVGLALSDAAVPRLLRANEALLPGASTALPPLTPEVFSVAVAATGPEASDSASSTLIVPLGIFAAVVGVVAIALIAKAVRNRMETPGTPQTPPPMAMCEDEFMRVSASTPVHHASL</sequence>
<feature type="transmembrane region" description="Helical" evidence="1">
    <location>
        <begin position="65"/>
        <end position="85"/>
    </location>
</feature>
<name>A0A1V9YPM8_ACHHY</name>
<dbReference type="EMBL" id="JNBR01001430">
    <property type="protein sequence ID" value="OQR87643.1"/>
    <property type="molecule type" value="Genomic_DNA"/>
</dbReference>
<feature type="chain" id="PRO_5012031713" description="Secreted protein" evidence="2">
    <location>
        <begin position="19"/>
        <end position="125"/>
    </location>
</feature>
<dbReference type="AlphaFoldDB" id="A0A1V9YPM8"/>
<evidence type="ECO:0000313" key="3">
    <source>
        <dbReference type="EMBL" id="OQR87643.1"/>
    </source>
</evidence>
<reference evidence="3 4" key="1">
    <citation type="journal article" date="2014" name="Genome Biol. Evol.">
        <title>The secreted proteins of Achlya hypogyna and Thraustotheca clavata identify the ancestral oomycete secretome and reveal gene acquisitions by horizontal gene transfer.</title>
        <authorList>
            <person name="Misner I."/>
            <person name="Blouin N."/>
            <person name="Leonard G."/>
            <person name="Richards T.A."/>
            <person name="Lane C.E."/>
        </authorList>
    </citation>
    <scope>NUCLEOTIDE SEQUENCE [LARGE SCALE GENOMIC DNA]</scope>
    <source>
        <strain evidence="3 4">ATCC 48635</strain>
    </source>
</reference>
<evidence type="ECO:0000256" key="1">
    <source>
        <dbReference type="SAM" id="Phobius"/>
    </source>
</evidence>
<gene>
    <name evidence="3" type="ORF">ACHHYP_08417</name>
</gene>
<evidence type="ECO:0000313" key="4">
    <source>
        <dbReference type="Proteomes" id="UP000243579"/>
    </source>
</evidence>
<keyword evidence="1" id="KW-1133">Transmembrane helix</keyword>
<protein>
    <recommendedName>
        <fullName evidence="5">Secreted protein</fullName>
    </recommendedName>
</protein>
<organism evidence="3 4">
    <name type="scientific">Achlya hypogyna</name>
    <name type="common">Oomycete</name>
    <name type="synonym">Protoachlya hypogyna</name>
    <dbReference type="NCBI Taxonomy" id="1202772"/>
    <lineage>
        <taxon>Eukaryota</taxon>
        <taxon>Sar</taxon>
        <taxon>Stramenopiles</taxon>
        <taxon>Oomycota</taxon>
        <taxon>Saprolegniomycetes</taxon>
        <taxon>Saprolegniales</taxon>
        <taxon>Achlyaceae</taxon>
        <taxon>Achlya</taxon>
    </lineage>
</organism>